<evidence type="ECO:0000313" key="19">
    <source>
        <dbReference type="Proteomes" id="UP000007488"/>
    </source>
</evidence>
<keyword evidence="7 15" id="KW-0812">Transmembrane</keyword>
<dbReference type="InterPro" id="IPR017790">
    <property type="entry name" value="Penicillin-binding_protein_2"/>
</dbReference>
<feature type="coiled-coil region" evidence="14">
    <location>
        <begin position="468"/>
        <end position="495"/>
    </location>
</feature>
<keyword evidence="6" id="KW-0645">Protease</keyword>
<dbReference type="Gene3D" id="3.90.1310.10">
    <property type="entry name" value="Penicillin-binding protein 2a (Domain 2)"/>
    <property type="match status" value="2"/>
</dbReference>
<dbReference type="GO" id="GO:0009252">
    <property type="term" value="P:peptidoglycan biosynthetic process"/>
    <property type="evidence" value="ECO:0007669"/>
    <property type="project" value="UniProtKB-KW"/>
</dbReference>
<reference evidence="18 19" key="1">
    <citation type="journal article" date="2011" name="Stand. Genomic Sci.">
        <title>Complete genome sequence of Syntrophobotulus glycolicus type strain (FlGlyR).</title>
        <authorList>
            <person name="Han C."/>
            <person name="Mwirichia R."/>
            <person name="Chertkov O."/>
            <person name="Held B."/>
            <person name="Lapidus A."/>
            <person name="Nolan M."/>
            <person name="Lucas S."/>
            <person name="Hammon N."/>
            <person name="Deshpande S."/>
            <person name="Cheng J.F."/>
            <person name="Tapia R."/>
            <person name="Goodwin L."/>
            <person name="Pitluck S."/>
            <person name="Huntemann M."/>
            <person name="Liolios K."/>
            <person name="Ivanova N."/>
            <person name="Pagani I."/>
            <person name="Mavromatis K."/>
            <person name="Ovchinikova G."/>
            <person name="Pati A."/>
            <person name="Chen A."/>
            <person name="Palaniappan K."/>
            <person name="Land M."/>
            <person name="Hauser L."/>
            <person name="Brambilla E.M."/>
            <person name="Rohde M."/>
            <person name="Spring S."/>
            <person name="Sikorski J."/>
            <person name="Goker M."/>
            <person name="Woyke T."/>
            <person name="Bristow J."/>
            <person name="Eisen J.A."/>
            <person name="Markowitz V."/>
            <person name="Hugenholtz P."/>
            <person name="Kyrpides N.C."/>
            <person name="Klenk H.P."/>
            <person name="Detter J.C."/>
        </authorList>
    </citation>
    <scope>NUCLEOTIDE SEQUENCE [LARGE SCALE GENOMIC DNA]</scope>
    <source>
        <strain evidence="19">DSM 8271 / FlGlyR</strain>
    </source>
</reference>
<dbReference type="GO" id="GO:0016757">
    <property type="term" value="F:glycosyltransferase activity"/>
    <property type="evidence" value="ECO:0007669"/>
    <property type="project" value="UniProtKB-KW"/>
</dbReference>
<dbReference type="EMBL" id="CP002547">
    <property type="protein sequence ID" value="ADY56754.1"/>
    <property type="molecule type" value="Genomic_DNA"/>
</dbReference>
<keyword evidence="10" id="KW-0573">Peptidoglycan synthesis</keyword>
<dbReference type="HOGENOM" id="CLU_009289_1_1_9"/>
<evidence type="ECO:0000256" key="6">
    <source>
        <dbReference type="ARBA" id="ARBA00022670"/>
    </source>
</evidence>
<dbReference type="KEGG" id="sgy:Sgly_2469"/>
<dbReference type="GO" id="GO:0006508">
    <property type="term" value="P:proteolysis"/>
    <property type="evidence" value="ECO:0007669"/>
    <property type="project" value="UniProtKB-KW"/>
</dbReference>
<evidence type="ECO:0000256" key="2">
    <source>
        <dbReference type="ARBA" id="ARBA00004236"/>
    </source>
</evidence>
<keyword evidence="12 15" id="KW-0472">Membrane</keyword>
<comment type="subcellular location">
    <subcellularLocation>
        <location evidence="2">Cell membrane</location>
    </subcellularLocation>
    <subcellularLocation>
        <location evidence="1">Membrane</location>
        <topology evidence="1">Single-pass membrane protein</topology>
    </subcellularLocation>
</comment>
<evidence type="ECO:0000256" key="5">
    <source>
        <dbReference type="ARBA" id="ARBA00022519"/>
    </source>
</evidence>
<dbReference type="OrthoDB" id="9804124at2"/>
<keyword evidence="14" id="KW-0175">Coiled coil</keyword>
<protein>
    <submittedName>
        <fullName evidence="18">Peptidoglycan glycosyltransferase</fullName>
        <ecNumber evidence="18">2.4.1.129</ecNumber>
    </submittedName>
</protein>
<evidence type="ECO:0000256" key="4">
    <source>
        <dbReference type="ARBA" id="ARBA00022475"/>
    </source>
</evidence>
<evidence type="ECO:0000259" key="16">
    <source>
        <dbReference type="Pfam" id="PF00905"/>
    </source>
</evidence>
<evidence type="ECO:0000256" key="11">
    <source>
        <dbReference type="ARBA" id="ARBA00022989"/>
    </source>
</evidence>
<evidence type="ECO:0000256" key="14">
    <source>
        <dbReference type="SAM" id="Coils"/>
    </source>
</evidence>
<dbReference type="InterPro" id="IPR036138">
    <property type="entry name" value="PBP_dimer_sf"/>
</dbReference>
<keyword evidence="11 15" id="KW-1133">Transmembrane helix</keyword>
<keyword evidence="8" id="KW-0378">Hydrolase</keyword>
<dbReference type="eggNOG" id="COG0768">
    <property type="taxonomic scope" value="Bacteria"/>
</dbReference>
<evidence type="ECO:0000313" key="18">
    <source>
        <dbReference type="EMBL" id="ADY56754.1"/>
    </source>
</evidence>
<evidence type="ECO:0000259" key="17">
    <source>
        <dbReference type="Pfam" id="PF03717"/>
    </source>
</evidence>
<dbReference type="AlphaFoldDB" id="F0SVI1"/>
<dbReference type="GO" id="GO:0009002">
    <property type="term" value="F:serine-type D-Ala-D-Ala carboxypeptidase activity"/>
    <property type="evidence" value="ECO:0007669"/>
    <property type="project" value="InterPro"/>
</dbReference>
<keyword evidence="19" id="KW-1185">Reference proteome</keyword>
<dbReference type="SUPFAM" id="SSF56601">
    <property type="entry name" value="beta-lactamase/transpeptidase-like"/>
    <property type="match status" value="1"/>
</dbReference>
<keyword evidence="5" id="KW-0997">Cell inner membrane</keyword>
<keyword evidence="18" id="KW-0328">Glycosyltransferase</keyword>
<dbReference type="InterPro" id="IPR012338">
    <property type="entry name" value="Beta-lactam/transpept-like"/>
</dbReference>
<keyword evidence="13" id="KW-0961">Cell wall biogenesis/degradation</keyword>
<dbReference type="InterPro" id="IPR001460">
    <property type="entry name" value="PCN-bd_Tpept"/>
</dbReference>
<dbReference type="Gene3D" id="3.40.710.10">
    <property type="entry name" value="DD-peptidase/beta-lactamase superfamily"/>
    <property type="match status" value="1"/>
</dbReference>
<evidence type="ECO:0000256" key="3">
    <source>
        <dbReference type="ARBA" id="ARBA00007171"/>
    </source>
</evidence>
<dbReference type="NCBIfam" id="TIGR03423">
    <property type="entry name" value="pbp2_mrdA"/>
    <property type="match status" value="1"/>
</dbReference>
<dbReference type="EC" id="2.4.1.129" evidence="18"/>
<evidence type="ECO:0000256" key="12">
    <source>
        <dbReference type="ARBA" id="ARBA00023136"/>
    </source>
</evidence>
<dbReference type="InterPro" id="IPR050515">
    <property type="entry name" value="Beta-lactam/transpept"/>
</dbReference>
<dbReference type="STRING" id="645991.Sgly_2469"/>
<evidence type="ECO:0000256" key="7">
    <source>
        <dbReference type="ARBA" id="ARBA00022692"/>
    </source>
</evidence>
<dbReference type="GO" id="GO:0071972">
    <property type="term" value="F:peptidoglycan L,D-transpeptidase activity"/>
    <property type="evidence" value="ECO:0007669"/>
    <property type="project" value="TreeGrafter"/>
</dbReference>
<evidence type="ECO:0000256" key="15">
    <source>
        <dbReference type="SAM" id="Phobius"/>
    </source>
</evidence>
<dbReference type="RefSeq" id="WP_013625619.1">
    <property type="nucleotide sequence ID" value="NC_015172.1"/>
</dbReference>
<evidence type="ECO:0000256" key="13">
    <source>
        <dbReference type="ARBA" id="ARBA00023316"/>
    </source>
</evidence>
<feature type="domain" description="Penicillin-binding protein transpeptidase" evidence="16">
    <location>
        <begin position="291"/>
        <end position="682"/>
    </location>
</feature>
<dbReference type="Proteomes" id="UP000007488">
    <property type="component" value="Chromosome"/>
</dbReference>
<evidence type="ECO:0000256" key="1">
    <source>
        <dbReference type="ARBA" id="ARBA00004167"/>
    </source>
</evidence>
<dbReference type="GO" id="GO:0005886">
    <property type="term" value="C:plasma membrane"/>
    <property type="evidence" value="ECO:0007669"/>
    <property type="project" value="UniProtKB-SubCell"/>
</dbReference>
<sequence length="688" mass="76447">MENKEKKVYNNRLTVFSIVVILVFFILGFNLWWRQIANAEYYSQKAENNVVKTVTTSAVRGTITDSKGAVLAKSVPKTTLVIDWTDMQNTNKDWKSVVQKLAEYVKPYWKYPNQSVENIAEDIFVLIRNQNYKPVTIMEEVSPVLQAIIAEHANELPGVSIEALAVRVYPQDQIAGQVLGFVREISPEEIEQFNKQGEEIGDTYQYTQGDLVGKMGVEKTYDYWLRGTHGINRVGIDSKGRPVVKEKVQGAQPGDTIQLTIDSSLQKVVEDEMERVIESIRHDYPDAKAAAAVVIEVNTGKVLAMASLPYMNPNDLTGIISEETTEKYFRAENAAAFNRAISGLYAPGSTFKMLTGLAALQKGLVSPDETVNDVMSSLGNQDAQLQGVEEWGGNYFKYVNLYSALAHSSNIYFQVIGRRVFENDPEYIRTVAHEFGLGVRSGIDLPLEGTGTAPSAAWKKEFFKPYFDRKHQTQLEEIEEKYAELEKGAAAADIQKYERSKQKEINQVELEYKDNTTYQVEWRLFDAFGSSIGQSYNSYTLIQLANYVAAIVNGGKHYQPYVVDKVINPLSKAVVKQNEPTLLNQVSISQENLQIMKKAMSEVTSGAGTASGLFYDVPEFSGGGKTGTAQIGSKGSYLGDSYNGMFVAFAPYENPQIAFAGVVEYGGHGGNTAGLVAKAAFKHYFGWK</sequence>
<feature type="transmembrane region" description="Helical" evidence="15">
    <location>
        <begin position="12"/>
        <end position="33"/>
    </location>
</feature>
<reference evidence="19" key="2">
    <citation type="submission" date="2011-02" db="EMBL/GenBank/DDBJ databases">
        <title>The complete genome of Syntrophobotulus glycolicus DSM 8271.</title>
        <authorList>
            <person name="Lucas S."/>
            <person name="Copeland A."/>
            <person name="Lapidus A."/>
            <person name="Bruce D."/>
            <person name="Goodwin L."/>
            <person name="Pitluck S."/>
            <person name="Kyrpides N."/>
            <person name="Mavromatis K."/>
            <person name="Pagani I."/>
            <person name="Ivanova N."/>
            <person name="Mikhailova N."/>
            <person name="Chertkov O."/>
            <person name="Held B."/>
            <person name="Detter J.C."/>
            <person name="Tapia R."/>
            <person name="Han C."/>
            <person name="Land M."/>
            <person name="Hauser L."/>
            <person name="Markowitz V."/>
            <person name="Cheng J.-F."/>
            <person name="Hugenholtz P."/>
            <person name="Woyke T."/>
            <person name="Wu D."/>
            <person name="Spring S."/>
            <person name="Schroeder M."/>
            <person name="Brambilla E."/>
            <person name="Klenk H.-P."/>
            <person name="Eisen J.A."/>
        </authorList>
    </citation>
    <scope>NUCLEOTIDE SEQUENCE [LARGE SCALE GENOMIC DNA]</scope>
    <source>
        <strain evidence="19">DSM 8271 / FlGlyR</strain>
    </source>
</reference>
<dbReference type="PANTHER" id="PTHR30627:SF2">
    <property type="entry name" value="PEPTIDOGLYCAN D,D-TRANSPEPTIDASE MRDA"/>
    <property type="match status" value="1"/>
</dbReference>
<dbReference type="InterPro" id="IPR005311">
    <property type="entry name" value="PBP_dimer"/>
</dbReference>
<keyword evidence="9" id="KW-0133">Cell shape</keyword>
<evidence type="ECO:0000256" key="9">
    <source>
        <dbReference type="ARBA" id="ARBA00022960"/>
    </source>
</evidence>
<dbReference type="GO" id="GO:0008360">
    <property type="term" value="P:regulation of cell shape"/>
    <property type="evidence" value="ECO:0007669"/>
    <property type="project" value="UniProtKB-KW"/>
</dbReference>
<name>F0SVI1_SYNGF</name>
<keyword evidence="18" id="KW-0808">Transferase</keyword>
<dbReference type="Pfam" id="PF00905">
    <property type="entry name" value="Transpeptidase"/>
    <property type="match status" value="1"/>
</dbReference>
<evidence type="ECO:0000256" key="10">
    <source>
        <dbReference type="ARBA" id="ARBA00022984"/>
    </source>
</evidence>
<gene>
    <name evidence="18" type="ordered locus">Sgly_2469</name>
</gene>
<keyword evidence="4" id="KW-1003">Cell membrane</keyword>
<dbReference type="SUPFAM" id="SSF56519">
    <property type="entry name" value="Penicillin binding protein dimerisation domain"/>
    <property type="match status" value="1"/>
</dbReference>
<accession>F0SVI1</accession>
<evidence type="ECO:0000256" key="8">
    <source>
        <dbReference type="ARBA" id="ARBA00022801"/>
    </source>
</evidence>
<proteinExistence type="inferred from homology"/>
<organism evidence="18 19">
    <name type="scientific">Syntrophobotulus glycolicus (strain DSM 8271 / FlGlyR)</name>
    <dbReference type="NCBI Taxonomy" id="645991"/>
    <lineage>
        <taxon>Bacteria</taxon>
        <taxon>Bacillati</taxon>
        <taxon>Bacillota</taxon>
        <taxon>Clostridia</taxon>
        <taxon>Eubacteriales</taxon>
        <taxon>Desulfitobacteriaceae</taxon>
        <taxon>Syntrophobotulus</taxon>
    </lineage>
</organism>
<dbReference type="PANTHER" id="PTHR30627">
    <property type="entry name" value="PEPTIDOGLYCAN D,D-TRANSPEPTIDASE"/>
    <property type="match status" value="1"/>
</dbReference>
<dbReference type="GO" id="GO:0008658">
    <property type="term" value="F:penicillin binding"/>
    <property type="evidence" value="ECO:0007669"/>
    <property type="project" value="InterPro"/>
</dbReference>
<dbReference type="Pfam" id="PF03717">
    <property type="entry name" value="PBP_dimer"/>
    <property type="match status" value="1"/>
</dbReference>
<comment type="similarity">
    <text evidence="3">Belongs to the transpeptidase family.</text>
</comment>
<dbReference type="GO" id="GO:0071555">
    <property type="term" value="P:cell wall organization"/>
    <property type="evidence" value="ECO:0007669"/>
    <property type="project" value="UniProtKB-KW"/>
</dbReference>
<feature type="domain" description="Penicillin-binding protein dimerisation" evidence="17">
    <location>
        <begin position="56"/>
        <end position="244"/>
    </location>
</feature>